<dbReference type="InterPro" id="IPR032675">
    <property type="entry name" value="LRR_dom_sf"/>
</dbReference>
<keyword evidence="3" id="KW-1185">Reference proteome</keyword>
<dbReference type="EMBL" id="KQ964496">
    <property type="protein sequence ID" value="KXN70671.1"/>
    <property type="molecule type" value="Genomic_DNA"/>
</dbReference>
<feature type="coiled-coil region" evidence="1">
    <location>
        <begin position="52"/>
        <end position="79"/>
    </location>
</feature>
<reference evidence="2 3" key="1">
    <citation type="journal article" date="2015" name="Genome Biol. Evol.">
        <title>Phylogenomic analyses indicate that early fungi evolved digesting cell walls of algal ancestors of land plants.</title>
        <authorList>
            <person name="Chang Y."/>
            <person name="Wang S."/>
            <person name="Sekimoto S."/>
            <person name="Aerts A.L."/>
            <person name="Choi C."/>
            <person name="Clum A."/>
            <person name="LaButti K.M."/>
            <person name="Lindquist E.A."/>
            <person name="Yee Ngan C."/>
            <person name="Ohm R.A."/>
            <person name="Salamov A.A."/>
            <person name="Grigoriev I.V."/>
            <person name="Spatafora J.W."/>
            <person name="Berbee M.L."/>
        </authorList>
    </citation>
    <scope>NUCLEOTIDE SEQUENCE [LARGE SCALE GENOMIC DNA]</scope>
    <source>
        <strain evidence="2 3">NRRL 28638</strain>
    </source>
</reference>
<dbReference type="Gene3D" id="3.80.10.10">
    <property type="entry name" value="Ribonuclease Inhibitor"/>
    <property type="match status" value="1"/>
</dbReference>
<gene>
    <name evidence="2" type="ORF">CONCODRAFT_78735</name>
</gene>
<keyword evidence="1" id="KW-0175">Coiled coil</keyword>
<accession>A0A137P6X0</accession>
<sequence length="258" mass="30049">MINNERIEYDGVPPFVDDEMDYDSVDSENNHYWECEDEDCEGCLGIVKNPSTSKISRALKNLNEKLKKHSRNLEHLEISETSNAVPYQYHFNIAILSYFTGLVHLYMEFTNNPLEELNSCFEKLEKLETLELRYVGIITWDGPQKVIDLHFPQSLVELRINTGQNYDNAPHLEEDGWNDEGWMDEDIHFTVVPQALPNLKSLTYVHMTSNIAKIIQEFIQLNPQLEFVRSNNTSFNARTLQIIEHIPGLEYETAEDDY</sequence>
<evidence type="ECO:0000313" key="3">
    <source>
        <dbReference type="Proteomes" id="UP000070444"/>
    </source>
</evidence>
<organism evidence="2 3">
    <name type="scientific">Conidiobolus coronatus (strain ATCC 28846 / CBS 209.66 / NRRL 28638)</name>
    <name type="common">Delacroixia coronata</name>
    <dbReference type="NCBI Taxonomy" id="796925"/>
    <lineage>
        <taxon>Eukaryota</taxon>
        <taxon>Fungi</taxon>
        <taxon>Fungi incertae sedis</taxon>
        <taxon>Zoopagomycota</taxon>
        <taxon>Entomophthoromycotina</taxon>
        <taxon>Entomophthoromycetes</taxon>
        <taxon>Entomophthorales</taxon>
        <taxon>Ancylistaceae</taxon>
        <taxon>Conidiobolus</taxon>
    </lineage>
</organism>
<proteinExistence type="predicted"/>
<dbReference type="SUPFAM" id="SSF52047">
    <property type="entry name" value="RNI-like"/>
    <property type="match status" value="1"/>
</dbReference>
<protein>
    <recommendedName>
        <fullName evidence="4">F-box domain-containing protein</fullName>
    </recommendedName>
</protein>
<evidence type="ECO:0008006" key="4">
    <source>
        <dbReference type="Google" id="ProtNLM"/>
    </source>
</evidence>
<name>A0A137P6X0_CONC2</name>
<dbReference type="Proteomes" id="UP000070444">
    <property type="component" value="Unassembled WGS sequence"/>
</dbReference>
<dbReference type="AlphaFoldDB" id="A0A137P6X0"/>
<evidence type="ECO:0000256" key="1">
    <source>
        <dbReference type="SAM" id="Coils"/>
    </source>
</evidence>
<evidence type="ECO:0000313" key="2">
    <source>
        <dbReference type="EMBL" id="KXN70671.1"/>
    </source>
</evidence>